<dbReference type="InterPro" id="IPR045117">
    <property type="entry name" value="ATXN2-like"/>
</dbReference>
<dbReference type="InterPro" id="IPR025852">
    <property type="entry name" value="SM_dom_ATX"/>
</dbReference>
<feature type="region of interest" description="Disordered" evidence="1">
    <location>
        <begin position="1"/>
        <end position="57"/>
    </location>
</feature>
<sequence>MSLQQGIQSRTSANGFNRRRFDREGGARIENKTHPGKSGSSNFAMNGGKSVPASSPSSDRLIYVSSCLIGLHVEVHVKNGSAFSGIFYSVNAKDFGIILKMAQLIKDGAVKGQKGAPEAQKRPQTIIIPARELVQIIAKDVPLANDEFSTANVREKRKDLMIDSVISRSHNVELERELERWTPDVNDPECPELDNIFDGTWNRLMDLQNTAFTVQLGGGAIIQLANVLINTGDAGATIQFGSVDFPAIAVRTAAIPTKGKNVERSARELNTTEVLTRRVHLTAPRPTDENLRGRISVFERLSQPKAPSTKRIMTGGRISVVTADTTTSPTGLSTPRKNTAEASSSGRRLTRRQRRKLNAEIRAQQQRLPIHPSNLPALKLEANVATRNKFTDLKWVKRNSSTRELKKSFWDQQPEVPAPLKKKEPETLSARVQSSEDC</sequence>
<reference evidence="3 4" key="1">
    <citation type="journal article" date="2024" name="Plant Biotechnol. J.">
        <title>Dendrobium thyrsiflorum genome and its molecular insights into genes involved in important horticultural traits.</title>
        <authorList>
            <person name="Chen B."/>
            <person name="Wang J.Y."/>
            <person name="Zheng P.J."/>
            <person name="Li K.L."/>
            <person name="Liang Y.M."/>
            <person name="Chen X.F."/>
            <person name="Zhang C."/>
            <person name="Zhao X."/>
            <person name="He X."/>
            <person name="Zhang G.Q."/>
            <person name="Liu Z.J."/>
            <person name="Xu Q."/>
        </authorList>
    </citation>
    <scope>NUCLEOTIDE SEQUENCE [LARGE SCALE GENOMIC DNA]</scope>
    <source>
        <strain evidence="3">GZMU011</strain>
    </source>
</reference>
<accession>A0ABD0U2R9</accession>
<feature type="region of interest" description="Disordered" evidence="1">
    <location>
        <begin position="323"/>
        <end position="352"/>
    </location>
</feature>
<evidence type="ECO:0000313" key="3">
    <source>
        <dbReference type="EMBL" id="KAL0906292.1"/>
    </source>
</evidence>
<evidence type="ECO:0000313" key="4">
    <source>
        <dbReference type="Proteomes" id="UP001552299"/>
    </source>
</evidence>
<comment type="caution">
    <text evidence="3">The sequence shown here is derived from an EMBL/GenBank/DDBJ whole genome shotgun (WGS) entry which is preliminary data.</text>
</comment>
<protein>
    <recommendedName>
        <fullName evidence="2">Ataxin 2 SM domain-containing protein</fullName>
    </recommendedName>
</protein>
<dbReference type="Proteomes" id="UP001552299">
    <property type="component" value="Unassembled WGS sequence"/>
</dbReference>
<feature type="compositionally biased region" description="Polar residues" evidence="1">
    <location>
        <begin position="323"/>
        <end position="346"/>
    </location>
</feature>
<evidence type="ECO:0000256" key="1">
    <source>
        <dbReference type="SAM" id="MobiDB-lite"/>
    </source>
</evidence>
<feature type="compositionally biased region" description="Basic and acidic residues" evidence="1">
    <location>
        <begin position="19"/>
        <end position="33"/>
    </location>
</feature>
<dbReference type="PANTHER" id="PTHR12854">
    <property type="entry name" value="ATAXIN 2-RELATED"/>
    <property type="match status" value="1"/>
</dbReference>
<proteinExistence type="predicted"/>
<evidence type="ECO:0000259" key="2">
    <source>
        <dbReference type="Pfam" id="PF14438"/>
    </source>
</evidence>
<organism evidence="3 4">
    <name type="scientific">Dendrobium thyrsiflorum</name>
    <name type="common">Pinecone-like raceme dendrobium</name>
    <name type="synonym">Orchid</name>
    <dbReference type="NCBI Taxonomy" id="117978"/>
    <lineage>
        <taxon>Eukaryota</taxon>
        <taxon>Viridiplantae</taxon>
        <taxon>Streptophyta</taxon>
        <taxon>Embryophyta</taxon>
        <taxon>Tracheophyta</taxon>
        <taxon>Spermatophyta</taxon>
        <taxon>Magnoliopsida</taxon>
        <taxon>Liliopsida</taxon>
        <taxon>Asparagales</taxon>
        <taxon>Orchidaceae</taxon>
        <taxon>Epidendroideae</taxon>
        <taxon>Malaxideae</taxon>
        <taxon>Dendrobiinae</taxon>
        <taxon>Dendrobium</taxon>
    </lineage>
</organism>
<dbReference type="AlphaFoldDB" id="A0ABD0U2R9"/>
<dbReference type="PANTHER" id="PTHR12854:SF7">
    <property type="entry name" value="ATAXIN-2 HOMOLOG"/>
    <property type="match status" value="1"/>
</dbReference>
<feature type="compositionally biased region" description="Polar residues" evidence="1">
    <location>
        <begin position="1"/>
        <end position="15"/>
    </location>
</feature>
<feature type="region of interest" description="Disordered" evidence="1">
    <location>
        <begin position="404"/>
        <end position="438"/>
    </location>
</feature>
<name>A0ABD0U2R9_DENTH</name>
<dbReference type="Pfam" id="PF14438">
    <property type="entry name" value="SM-ATX"/>
    <property type="match status" value="1"/>
</dbReference>
<gene>
    <name evidence="3" type="ORF">M5K25_024775</name>
</gene>
<feature type="domain" description="Ataxin 2 SM" evidence="2">
    <location>
        <begin position="58"/>
        <end position="139"/>
    </location>
</feature>
<dbReference type="EMBL" id="JANQDX010000018">
    <property type="protein sequence ID" value="KAL0906292.1"/>
    <property type="molecule type" value="Genomic_DNA"/>
</dbReference>
<keyword evidence="4" id="KW-1185">Reference proteome</keyword>